<dbReference type="Proteomes" id="UP000594262">
    <property type="component" value="Unplaced"/>
</dbReference>
<protein>
    <recommendedName>
        <fullName evidence="1">Glycosyltransferase 2-like domain-containing protein</fullName>
    </recommendedName>
</protein>
<dbReference type="InterPro" id="IPR029044">
    <property type="entry name" value="Nucleotide-diphossugar_trans"/>
</dbReference>
<dbReference type="PANTHER" id="PTHR22916">
    <property type="entry name" value="GLYCOSYLTRANSFERASE"/>
    <property type="match status" value="1"/>
</dbReference>
<evidence type="ECO:0000259" key="1">
    <source>
        <dbReference type="Pfam" id="PF00535"/>
    </source>
</evidence>
<evidence type="ECO:0000313" key="3">
    <source>
        <dbReference type="Proteomes" id="UP000594262"/>
    </source>
</evidence>
<accession>A0A7M6DPF0</accession>
<dbReference type="AlphaFoldDB" id="A0A7M6DPF0"/>
<feature type="domain" description="Glycosyltransferase 2-like" evidence="1">
    <location>
        <begin position="10"/>
        <end position="179"/>
    </location>
</feature>
<evidence type="ECO:0000313" key="2">
    <source>
        <dbReference type="EnsemblMetazoa" id="CLYHEMP020133.1"/>
    </source>
</evidence>
<sequence>MSNKSGCLVSIVIPVHNGSAFIEEALESILKQSWKESLEVSIFDDCSTDDSYKKLLTWKDKFENNGIHVVLSQSQNNEAGGVGFAKNCAISQSSGNFICFLDIDDVMHEKRIELQLSKAKEDTNLIVGSGYVRLPEGSTVRYTEWSNSLADSQLHTQIYTSFGPTIINPTWFCSRDIFKNTGYFKEVQKGFPEDLEFFYRHLDNNGKLALVKKPLLTYRYHSAGATFSVHEDTIWDLRMKQIQKNVISKWGNFTIWNAGKQGRKFYRSLGPENREKVLCMCDVDEKKIQKGVYTCEMIKGADGKPLKVPIVHFKDARKPFIICVKLGMSNGVFEDNLKYLKIFVFSLFGRRKRFLSF</sequence>
<dbReference type="Gene3D" id="3.90.550.10">
    <property type="entry name" value="Spore Coat Polysaccharide Biosynthesis Protein SpsA, Chain A"/>
    <property type="match status" value="1"/>
</dbReference>
<dbReference type="OrthoDB" id="6018299at2759"/>
<keyword evidence="3" id="KW-1185">Reference proteome</keyword>
<dbReference type="Pfam" id="PF00535">
    <property type="entry name" value="Glycos_transf_2"/>
    <property type="match status" value="1"/>
</dbReference>
<name>A0A7M6DPF0_9CNID</name>
<dbReference type="GO" id="GO:0016758">
    <property type="term" value="F:hexosyltransferase activity"/>
    <property type="evidence" value="ECO:0007669"/>
    <property type="project" value="UniProtKB-ARBA"/>
</dbReference>
<dbReference type="SUPFAM" id="SSF53448">
    <property type="entry name" value="Nucleotide-diphospho-sugar transferases"/>
    <property type="match status" value="1"/>
</dbReference>
<reference evidence="2" key="1">
    <citation type="submission" date="2021-01" db="UniProtKB">
        <authorList>
            <consortium name="EnsemblMetazoa"/>
        </authorList>
    </citation>
    <scope>IDENTIFICATION</scope>
</reference>
<dbReference type="PANTHER" id="PTHR22916:SF3">
    <property type="entry name" value="UDP-GLCNAC:BETAGAL BETA-1,3-N-ACETYLGLUCOSAMINYLTRANSFERASE-LIKE PROTEIN 1"/>
    <property type="match status" value="1"/>
</dbReference>
<dbReference type="EnsemblMetazoa" id="CLYHEMT020133.1">
    <property type="protein sequence ID" value="CLYHEMP020133.1"/>
    <property type="gene ID" value="CLYHEMG020133"/>
</dbReference>
<organism evidence="2 3">
    <name type="scientific">Clytia hemisphaerica</name>
    <dbReference type="NCBI Taxonomy" id="252671"/>
    <lineage>
        <taxon>Eukaryota</taxon>
        <taxon>Metazoa</taxon>
        <taxon>Cnidaria</taxon>
        <taxon>Hydrozoa</taxon>
        <taxon>Hydroidolina</taxon>
        <taxon>Leptothecata</taxon>
        <taxon>Obeliida</taxon>
        <taxon>Clytiidae</taxon>
        <taxon>Clytia</taxon>
    </lineage>
</organism>
<dbReference type="InterPro" id="IPR001173">
    <property type="entry name" value="Glyco_trans_2-like"/>
</dbReference>
<proteinExistence type="predicted"/>